<dbReference type="KEGG" id="zpl:ZBT109_0725"/>
<gene>
    <name evidence="1" type="ORF">ZBT109_0725</name>
</gene>
<proteinExistence type="predicted"/>
<dbReference type="EMBL" id="AP018933">
    <property type="protein sequence ID" value="BBG29501.1"/>
    <property type="molecule type" value="Genomic_DNA"/>
</dbReference>
<name>A0A348HCZ9_9GAMM</name>
<sequence length="340" mass="37176">MGAVGCVMRSSVLCRSIRGSVMSVQRFVQCNGRFVGATFEAARLRMAQEQQIVLSGQFACSYDLGDVTIAVEYSDLGTRSDVQTGLDRTAVAERNADPRVSTDQAFFTNRNDLLATTGQRTHGGGTATQVGVCADEDASRNAAFDHAGAFGARVEVAETFVHDRRAFAQVGAQTHAGCIGNTYARRHDVVGHFRELVNAVDGQRTACQARLQLASRQFFDVDGAFAGPCDVFQHAEHAVQIEAVRAAQTMGDQLELEVDLRNALRRFVCHDEGRDQRTLAVFEGFDEIDERLHFLFQCGIVGQRGQSARQCRALFLMNADVSGFSDGDVQRASYRGGDRF</sequence>
<dbReference type="Proteomes" id="UP000267342">
    <property type="component" value="Chromosome"/>
</dbReference>
<reference evidence="1 2" key="1">
    <citation type="submission" date="2018-09" db="EMBL/GenBank/DDBJ databases">
        <title>Zymobacter palmae IAM14233 (=T109) whole genome analysis.</title>
        <authorList>
            <person name="Yanase H."/>
        </authorList>
    </citation>
    <scope>NUCLEOTIDE SEQUENCE [LARGE SCALE GENOMIC DNA]</scope>
    <source>
        <strain evidence="1 2">IAM14233</strain>
    </source>
</reference>
<dbReference type="AlphaFoldDB" id="A0A348HCZ9"/>
<protein>
    <submittedName>
        <fullName evidence="1">Transcriptional regulators</fullName>
    </submittedName>
</protein>
<evidence type="ECO:0000313" key="1">
    <source>
        <dbReference type="EMBL" id="BBG29501.1"/>
    </source>
</evidence>
<keyword evidence="2" id="KW-1185">Reference proteome</keyword>
<accession>A0A348HCZ9</accession>
<organism evidence="1 2">
    <name type="scientific">Zymobacter palmae</name>
    <dbReference type="NCBI Taxonomy" id="33074"/>
    <lineage>
        <taxon>Bacteria</taxon>
        <taxon>Pseudomonadati</taxon>
        <taxon>Pseudomonadota</taxon>
        <taxon>Gammaproteobacteria</taxon>
        <taxon>Oceanospirillales</taxon>
        <taxon>Halomonadaceae</taxon>
        <taxon>Zymobacter group</taxon>
        <taxon>Zymobacter</taxon>
    </lineage>
</organism>
<evidence type="ECO:0000313" key="2">
    <source>
        <dbReference type="Proteomes" id="UP000267342"/>
    </source>
</evidence>